<proteinExistence type="predicted"/>
<evidence type="ECO:0000313" key="2">
    <source>
        <dbReference type="Proteomes" id="UP000189701"/>
    </source>
</evidence>
<dbReference type="InterPro" id="IPR021109">
    <property type="entry name" value="Peptidase_aspartic_dom_sf"/>
</dbReference>
<reference evidence="2" key="1">
    <citation type="journal article" date="2013" name="Genome Biol.">
        <title>Reference genomes and transcriptomes of Nicotiana sylvestris and Nicotiana tomentosiformis.</title>
        <authorList>
            <person name="Sierro N."/>
            <person name="Battey J.N."/>
            <person name="Ouadi S."/>
            <person name="Bovet L."/>
            <person name="Goepfert S."/>
            <person name="Bakaher N."/>
            <person name="Peitsch M.C."/>
            <person name="Ivanov N.V."/>
        </authorList>
    </citation>
    <scope>NUCLEOTIDE SEQUENCE [LARGE SCALE GENOMIC DNA]</scope>
</reference>
<feature type="compositionally biased region" description="Acidic residues" evidence="1">
    <location>
        <begin position="193"/>
        <end position="207"/>
    </location>
</feature>
<dbReference type="Gene3D" id="2.40.70.10">
    <property type="entry name" value="Acid Proteases"/>
    <property type="match status" value="1"/>
</dbReference>
<keyword evidence="2" id="KW-1185">Reference proteome</keyword>
<evidence type="ECO:0000256" key="1">
    <source>
        <dbReference type="SAM" id="MobiDB-lite"/>
    </source>
</evidence>
<protein>
    <submittedName>
        <fullName evidence="3">Uncharacterized protein LOC104248380</fullName>
    </submittedName>
</protein>
<dbReference type="RefSeq" id="XP_009802934.1">
    <property type="nucleotide sequence ID" value="XM_009804632.1"/>
</dbReference>
<dbReference type="Proteomes" id="UP000189701">
    <property type="component" value="Unplaced"/>
</dbReference>
<dbReference type="PANTHER" id="PTHR33067">
    <property type="entry name" value="RNA-DIRECTED DNA POLYMERASE-RELATED"/>
    <property type="match status" value="1"/>
</dbReference>
<dbReference type="eggNOG" id="KOG0017">
    <property type="taxonomic scope" value="Eukaryota"/>
</dbReference>
<dbReference type="CDD" id="cd00303">
    <property type="entry name" value="retropepsin_like"/>
    <property type="match status" value="1"/>
</dbReference>
<feature type="region of interest" description="Disordered" evidence="1">
    <location>
        <begin position="185"/>
        <end position="209"/>
    </location>
</feature>
<dbReference type="AlphaFoldDB" id="A0A1U7YUQ5"/>
<dbReference type="OrthoDB" id="1738562at2759"/>
<gene>
    <name evidence="3" type="primary">LOC104248380</name>
</gene>
<accession>A0A1U7YUQ5</accession>
<dbReference type="PANTHER" id="PTHR33067:SF31">
    <property type="entry name" value="RNA-DIRECTED DNA POLYMERASE"/>
    <property type="match status" value="1"/>
</dbReference>
<evidence type="ECO:0000313" key="3">
    <source>
        <dbReference type="RefSeq" id="XP_009802934.1"/>
    </source>
</evidence>
<organism evidence="2 3">
    <name type="scientific">Nicotiana sylvestris</name>
    <name type="common">Wood tobacco</name>
    <name type="synonym">South American tobacco</name>
    <dbReference type="NCBI Taxonomy" id="4096"/>
    <lineage>
        <taxon>Eukaryota</taxon>
        <taxon>Viridiplantae</taxon>
        <taxon>Streptophyta</taxon>
        <taxon>Embryophyta</taxon>
        <taxon>Tracheophyta</taxon>
        <taxon>Spermatophyta</taxon>
        <taxon>Magnoliopsida</taxon>
        <taxon>eudicotyledons</taxon>
        <taxon>Gunneridae</taxon>
        <taxon>Pentapetalae</taxon>
        <taxon>asterids</taxon>
        <taxon>lamiids</taxon>
        <taxon>Solanales</taxon>
        <taxon>Solanaceae</taxon>
        <taxon>Nicotianoideae</taxon>
        <taxon>Nicotianeae</taxon>
        <taxon>Nicotiana</taxon>
    </lineage>
</organism>
<dbReference type="GeneID" id="104248380"/>
<sequence>MKVVKLNANYNAILQNKIPQKYGDPGSFTIPYSLGSENFDKALCHLSASINLMLLLIFNKGELGVIESVLVFLKLADQTTIILEGIIELVRVYKFVFPVDFIVVDMEVNKEVPLILGRPFLCSGRDILDIYEVQLMLRVGNEKVVSQMKRMMRYLCDKASTYACFNLDMVREFAEQHKLDKLDEDPEIKKEDEALDDENQVVDEEEFEKEKIKPRLELKLLPTHLKYAFLETKNSPVIVSADLPGE</sequence>
<name>A0A1U7YUQ5_NICSY</name>
<reference evidence="3" key="2">
    <citation type="submission" date="2025-08" db="UniProtKB">
        <authorList>
            <consortium name="RefSeq"/>
        </authorList>
    </citation>
    <scope>IDENTIFICATION</scope>
    <source>
        <tissue evidence="3">Leaf</tissue>
    </source>
</reference>
<dbReference type="KEGG" id="nsy:104248380"/>